<dbReference type="GO" id="GO:0019867">
    <property type="term" value="C:outer membrane"/>
    <property type="evidence" value="ECO:0007669"/>
    <property type="project" value="InterPro"/>
</dbReference>
<sequence>MKKLIGIATAAVFGLGIFASSAKAETVVTTDVLNVRENPTTESQVVGKLLNGHKLDVTDTENGWSQIKLDGKDLFVSAEFTKSIYYVTVNTLNVRAEANTDSEILGTLKKDDMIETTNQVQNEWLQFEYNGKTAYVHVPFLTGTAPVIEKQETPVPAKAEAPAKAKAPVAQEKPATKPVVKAAETNEPSGGRELTVVATAYTAHPSENGGTYGGRVLTAMGHDLTANPNMKMIAVDPKVIPLGSKVWVEGYGEAIAGDTGGAIKGNRIDVLVGSDAVANKWGRKSVKVKILK</sequence>
<dbReference type="InterPro" id="IPR003646">
    <property type="entry name" value="SH3-like_bac-type"/>
</dbReference>
<dbReference type="OrthoDB" id="9798935at2"/>
<feature type="chain" id="PRO_5001691537" evidence="3">
    <location>
        <begin position="25"/>
        <end position="292"/>
    </location>
</feature>
<dbReference type="Gene3D" id="2.40.40.10">
    <property type="entry name" value="RlpA-like domain"/>
    <property type="match status" value="1"/>
</dbReference>
<accession>A0A073KSU3</accession>
<dbReference type="eggNOG" id="COG3584">
    <property type="taxonomic scope" value="Bacteria"/>
</dbReference>
<dbReference type="CDD" id="cd14667">
    <property type="entry name" value="3D_containing_proteins"/>
    <property type="match status" value="1"/>
</dbReference>
<evidence type="ECO:0000313" key="5">
    <source>
        <dbReference type="EMBL" id="KEK25423.1"/>
    </source>
</evidence>
<evidence type="ECO:0000256" key="2">
    <source>
        <dbReference type="SAM" id="MobiDB-lite"/>
    </source>
</evidence>
<reference evidence="5 6" key="1">
    <citation type="submission" date="2014-06" db="EMBL/GenBank/DDBJ databases">
        <title>Draft genome sequence of Bacillus gaemokensis JCM 15801 (MCCC 1A00707).</title>
        <authorList>
            <person name="Lai Q."/>
            <person name="Liu Y."/>
            <person name="Shao Z."/>
        </authorList>
    </citation>
    <scope>NUCLEOTIDE SEQUENCE [LARGE SCALE GENOMIC DNA]</scope>
    <source>
        <strain evidence="5 6">JCM 15801</strain>
    </source>
</reference>
<feature type="signal peptide" evidence="3">
    <location>
        <begin position="1"/>
        <end position="24"/>
    </location>
</feature>
<name>A0A073KSU3_9BACI</name>
<evidence type="ECO:0000313" key="6">
    <source>
        <dbReference type="Proteomes" id="UP000027778"/>
    </source>
</evidence>
<dbReference type="GO" id="GO:0004553">
    <property type="term" value="F:hydrolase activity, hydrolyzing O-glycosyl compounds"/>
    <property type="evidence" value="ECO:0007669"/>
    <property type="project" value="InterPro"/>
</dbReference>
<dbReference type="NCBIfam" id="NF040670">
    <property type="entry name" value="wall_bind_EntA"/>
    <property type="match status" value="1"/>
</dbReference>
<proteinExistence type="predicted"/>
<comment type="caution">
    <text evidence="5">The sequence shown here is derived from an EMBL/GenBank/DDBJ whole genome shotgun (WGS) entry which is preliminary data.</text>
</comment>
<dbReference type="SUPFAM" id="SSF50685">
    <property type="entry name" value="Barwin-like endoglucanases"/>
    <property type="match status" value="1"/>
</dbReference>
<feature type="domain" description="SH3b" evidence="4">
    <location>
        <begin position="82"/>
        <end position="145"/>
    </location>
</feature>
<dbReference type="InterPro" id="IPR010611">
    <property type="entry name" value="3D_dom"/>
</dbReference>
<dbReference type="GO" id="GO:0009254">
    <property type="term" value="P:peptidoglycan turnover"/>
    <property type="evidence" value="ECO:0007669"/>
    <property type="project" value="InterPro"/>
</dbReference>
<dbReference type="PROSITE" id="PS51781">
    <property type="entry name" value="SH3B"/>
    <property type="match status" value="1"/>
</dbReference>
<dbReference type="Pfam" id="PF06725">
    <property type="entry name" value="3D"/>
    <property type="match status" value="1"/>
</dbReference>
<dbReference type="EMBL" id="JOTM01000002">
    <property type="protein sequence ID" value="KEK25423.1"/>
    <property type="molecule type" value="Genomic_DNA"/>
</dbReference>
<dbReference type="STRING" id="574375.AZF08_06910"/>
<keyword evidence="6" id="KW-1185">Reference proteome</keyword>
<dbReference type="InterPro" id="IPR051933">
    <property type="entry name" value="Resuscitation_pf_RpfB"/>
</dbReference>
<dbReference type="InterPro" id="IPR059180">
    <property type="entry name" value="3D_YorM"/>
</dbReference>
<feature type="region of interest" description="Disordered" evidence="2">
    <location>
        <begin position="159"/>
        <end position="187"/>
    </location>
</feature>
<dbReference type="Pfam" id="PF08239">
    <property type="entry name" value="SH3_3"/>
    <property type="match status" value="2"/>
</dbReference>
<evidence type="ECO:0000256" key="1">
    <source>
        <dbReference type="ARBA" id="ARBA00022729"/>
    </source>
</evidence>
<dbReference type="InterPro" id="IPR036908">
    <property type="entry name" value="RlpA-like_sf"/>
</dbReference>
<gene>
    <name evidence="5" type="ORF">BAGA_12465</name>
</gene>
<protein>
    <submittedName>
        <fullName evidence="5">Enterotoxin</fullName>
    </submittedName>
</protein>
<dbReference type="Proteomes" id="UP000027778">
    <property type="component" value="Unassembled WGS sequence"/>
</dbReference>
<dbReference type="AlphaFoldDB" id="A0A073KSU3"/>
<dbReference type="PANTHER" id="PTHR39160">
    <property type="entry name" value="CELL WALL-BINDING PROTEIN YOCH"/>
    <property type="match status" value="1"/>
</dbReference>
<organism evidence="5 6">
    <name type="scientific">Bacillus gaemokensis</name>
    <dbReference type="NCBI Taxonomy" id="574375"/>
    <lineage>
        <taxon>Bacteria</taxon>
        <taxon>Bacillati</taxon>
        <taxon>Bacillota</taxon>
        <taxon>Bacilli</taxon>
        <taxon>Bacillales</taxon>
        <taxon>Bacillaceae</taxon>
        <taxon>Bacillus</taxon>
        <taxon>Bacillus cereus group</taxon>
    </lineage>
</organism>
<dbReference type="Gene3D" id="2.30.30.40">
    <property type="entry name" value="SH3 Domains"/>
    <property type="match status" value="2"/>
</dbReference>
<dbReference type="eggNOG" id="COG3103">
    <property type="taxonomic scope" value="Bacteria"/>
</dbReference>
<dbReference type="SMART" id="SM00287">
    <property type="entry name" value="SH3b"/>
    <property type="match status" value="2"/>
</dbReference>
<feature type="compositionally biased region" description="Low complexity" evidence="2">
    <location>
        <begin position="159"/>
        <end position="173"/>
    </location>
</feature>
<dbReference type="RefSeq" id="WP_033673275.1">
    <property type="nucleotide sequence ID" value="NZ_JOTM01000002.1"/>
</dbReference>
<dbReference type="PANTHER" id="PTHR39160:SF6">
    <property type="entry name" value="CELL WALL-BINDING PROTEIN YOCH"/>
    <property type="match status" value="1"/>
</dbReference>
<evidence type="ECO:0000256" key="3">
    <source>
        <dbReference type="SAM" id="SignalP"/>
    </source>
</evidence>
<evidence type="ECO:0000259" key="4">
    <source>
        <dbReference type="PROSITE" id="PS51781"/>
    </source>
</evidence>
<keyword evidence="1 3" id="KW-0732">Signal</keyword>